<dbReference type="SUPFAM" id="SSF49503">
    <property type="entry name" value="Cupredoxins"/>
    <property type="match status" value="1"/>
</dbReference>
<evidence type="ECO:0000256" key="1">
    <source>
        <dbReference type="ARBA" id="ARBA00001935"/>
    </source>
</evidence>
<evidence type="ECO:0000256" key="8">
    <source>
        <dbReference type="NCBIfam" id="TIGR02375"/>
    </source>
</evidence>
<dbReference type="InterPro" id="IPR000923">
    <property type="entry name" value="BlueCu_1"/>
</dbReference>
<accession>A0ABU3S620</accession>
<dbReference type="NCBIfam" id="TIGR02375">
    <property type="entry name" value="pseudoazurin"/>
    <property type="match status" value="1"/>
</dbReference>
<dbReference type="EMBL" id="JAWDID010000011">
    <property type="protein sequence ID" value="MDU0340222.1"/>
    <property type="molecule type" value="Genomic_DNA"/>
</dbReference>
<sequence>MFKMILAGALMTLAAAGANAAEVEVKMLNKGAAGAMVFEPALIKIAPGDTVKFLPTDKSHNAESIPEMMPAGATPFIGKLNEQVDITFKEPGVYGIKCKPHYSMGMVALVVVGDPTNLDAAAAAKHPGKAKTTFADLVAKAK</sequence>
<keyword evidence="5" id="KW-0574">Periplasm</keyword>
<dbReference type="Gene3D" id="2.60.40.420">
    <property type="entry name" value="Cupredoxins - blue copper proteins"/>
    <property type="match status" value="1"/>
</dbReference>
<comment type="caution">
    <text evidence="11">The sequence shown here is derived from an EMBL/GenBank/DDBJ whole genome shotgun (WGS) entry which is preliminary data.</text>
</comment>
<dbReference type="Proteomes" id="UP001254257">
    <property type="component" value="Unassembled WGS sequence"/>
</dbReference>
<dbReference type="Pfam" id="PF00127">
    <property type="entry name" value="Copper-bind"/>
    <property type="match status" value="1"/>
</dbReference>
<evidence type="ECO:0000259" key="10">
    <source>
        <dbReference type="Pfam" id="PF00127"/>
    </source>
</evidence>
<dbReference type="PRINTS" id="PR00156">
    <property type="entry name" value="COPPERBLUE"/>
</dbReference>
<keyword evidence="4" id="KW-0479">Metal-binding</keyword>
<evidence type="ECO:0000256" key="9">
    <source>
        <dbReference type="SAM" id="SignalP"/>
    </source>
</evidence>
<dbReference type="InterPro" id="IPR012745">
    <property type="entry name" value="Pseudoazurin"/>
</dbReference>
<evidence type="ECO:0000256" key="4">
    <source>
        <dbReference type="ARBA" id="ARBA00022723"/>
    </source>
</evidence>
<evidence type="ECO:0000313" key="11">
    <source>
        <dbReference type="EMBL" id="MDU0340222.1"/>
    </source>
</evidence>
<evidence type="ECO:0000313" key="12">
    <source>
        <dbReference type="Proteomes" id="UP001254257"/>
    </source>
</evidence>
<evidence type="ECO:0000256" key="2">
    <source>
        <dbReference type="ARBA" id="ARBA00004418"/>
    </source>
</evidence>
<keyword evidence="7" id="KW-0186">Copper</keyword>
<dbReference type="PRINTS" id="PR00155">
    <property type="entry name" value="AMICYANIN"/>
</dbReference>
<keyword evidence="12" id="KW-1185">Reference proteome</keyword>
<gene>
    <name evidence="11" type="ORF">RKE40_10035</name>
</gene>
<dbReference type="RefSeq" id="WP_316018093.1">
    <property type="nucleotide sequence ID" value="NZ_JAWDID010000011.1"/>
</dbReference>
<feature type="domain" description="Blue (type 1) copper" evidence="10">
    <location>
        <begin position="26"/>
        <end position="112"/>
    </location>
</feature>
<feature type="signal peptide" evidence="9">
    <location>
        <begin position="1"/>
        <end position="20"/>
    </location>
</feature>
<evidence type="ECO:0000256" key="7">
    <source>
        <dbReference type="ARBA" id="ARBA00023008"/>
    </source>
</evidence>
<comment type="cofactor">
    <cofactor evidence="1">
        <name>Cu cation</name>
        <dbReference type="ChEBI" id="CHEBI:23378"/>
    </cofactor>
</comment>
<dbReference type="InterPro" id="IPR002386">
    <property type="entry name" value="Amicyanin/Pseudoazurin"/>
</dbReference>
<dbReference type="InterPro" id="IPR001235">
    <property type="entry name" value="Copper_blue_Plastocyanin"/>
</dbReference>
<name>A0ABU3S620_9HYPH</name>
<keyword evidence="6" id="KW-0249">Electron transport</keyword>
<reference evidence="11 12" key="1">
    <citation type="submission" date="2023-09" db="EMBL/GenBank/DDBJ databases">
        <title>Whole genome shotgun sequencing (WGS) of Bosea sp. ZW T0_25, isolated from stored onions (Allium cepa).</title>
        <authorList>
            <person name="Stoll D.A."/>
            <person name="Huch M."/>
        </authorList>
    </citation>
    <scope>NUCLEOTIDE SEQUENCE [LARGE SCALE GENOMIC DNA]</scope>
    <source>
        <strain evidence="11 12">ZW T0_25</strain>
    </source>
</reference>
<protein>
    <recommendedName>
        <fullName evidence="8">Pseudoazurin</fullName>
    </recommendedName>
</protein>
<dbReference type="CDD" id="cd04218">
    <property type="entry name" value="Pseudoazurin"/>
    <property type="match status" value="1"/>
</dbReference>
<keyword evidence="9" id="KW-0732">Signal</keyword>
<evidence type="ECO:0000256" key="6">
    <source>
        <dbReference type="ARBA" id="ARBA00022982"/>
    </source>
</evidence>
<proteinExistence type="predicted"/>
<comment type="subcellular location">
    <subcellularLocation>
        <location evidence="2">Periplasm</location>
    </subcellularLocation>
</comment>
<evidence type="ECO:0000256" key="5">
    <source>
        <dbReference type="ARBA" id="ARBA00022764"/>
    </source>
</evidence>
<feature type="chain" id="PRO_5046629373" description="Pseudoazurin" evidence="9">
    <location>
        <begin position="21"/>
        <end position="142"/>
    </location>
</feature>
<evidence type="ECO:0000256" key="3">
    <source>
        <dbReference type="ARBA" id="ARBA00022448"/>
    </source>
</evidence>
<keyword evidence="3" id="KW-0813">Transport</keyword>
<organism evidence="11 12">
    <name type="scientific">Bosea rubneri</name>
    <dbReference type="NCBI Taxonomy" id="3075434"/>
    <lineage>
        <taxon>Bacteria</taxon>
        <taxon>Pseudomonadati</taxon>
        <taxon>Pseudomonadota</taxon>
        <taxon>Alphaproteobacteria</taxon>
        <taxon>Hyphomicrobiales</taxon>
        <taxon>Boseaceae</taxon>
        <taxon>Bosea</taxon>
    </lineage>
</organism>
<dbReference type="InterPro" id="IPR008972">
    <property type="entry name" value="Cupredoxin"/>
</dbReference>